<dbReference type="SUPFAM" id="SSF51338">
    <property type="entry name" value="Composite domain of metallo-dependent hydrolases"/>
    <property type="match status" value="1"/>
</dbReference>
<dbReference type="PANTHER" id="PTHR43135">
    <property type="entry name" value="ALPHA-D-RIBOSE 1-METHYLPHOSPHONATE 5-TRIPHOSPHATE DIPHOSPHATASE"/>
    <property type="match status" value="1"/>
</dbReference>
<dbReference type="InterPro" id="IPR051781">
    <property type="entry name" value="Metallo-dep_Hydrolase"/>
</dbReference>
<dbReference type="OrthoDB" id="9815657at2"/>
<keyword evidence="3" id="KW-1185">Reference proteome</keyword>
<dbReference type="InterPro" id="IPR006680">
    <property type="entry name" value="Amidohydro-rel"/>
</dbReference>
<feature type="domain" description="Amidohydrolase-related" evidence="1">
    <location>
        <begin position="688"/>
        <end position="1010"/>
    </location>
</feature>
<dbReference type="InterPro" id="IPR011042">
    <property type="entry name" value="6-blade_b-propeller_TolB-like"/>
</dbReference>
<dbReference type="Proteomes" id="UP000267469">
    <property type="component" value="Unassembled WGS sequence"/>
</dbReference>
<dbReference type="Gene3D" id="3.20.20.140">
    <property type="entry name" value="Metal-dependent hydrolases"/>
    <property type="match status" value="1"/>
</dbReference>
<dbReference type="AlphaFoldDB" id="A0A3N0CZK8"/>
<reference evidence="2 3" key="1">
    <citation type="submission" date="2018-10" db="EMBL/GenBank/DDBJ databases">
        <title>Sinomicrobium pectinilyticum sp. nov., a pectinase-producing bacterium isolated from alkaline and saline soil, and emended description of the genus Sinomicrobium.</title>
        <authorList>
            <person name="Cheng B."/>
            <person name="Li C."/>
            <person name="Lai Q."/>
            <person name="Du M."/>
            <person name="Shao Z."/>
            <person name="Xu P."/>
            <person name="Yang C."/>
        </authorList>
    </citation>
    <scope>NUCLEOTIDE SEQUENCE [LARGE SCALE GENOMIC DNA]</scope>
    <source>
        <strain evidence="2 3">5DNS001</strain>
    </source>
</reference>
<accession>A0A3N0CZK8</accession>
<evidence type="ECO:0000313" key="3">
    <source>
        <dbReference type="Proteomes" id="UP000267469"/>
    </source>
</evidence>
<dbReference type="Pfam" id="PF01979">
    <property type="entry name" value="Amidohydro_1"/>
    <property type="match status" value="1"/>
</dbReference>
<comment type="caution">
    <text evidence="2">The sequence shown here is derived from an EMBL/GenBank/DDBJ whole genome shotgun (WGS) entry which is preliminary data.</text>
</comment>
<sequence length="1022" mass="112291">MKGIDAKERTWRNLKKFLPLVVGIFLYSFCGMAQEMEPQTGTLPVSPARKAVIETTEGTCMNVDISPDGNTLVFDLLGNIFTIPVEGGEAIQITEGISWDSRPVWSPDGKHIAFISDLTGAENIWIMDSGGNNKKPVSREKEKGFNTGVEWGPGGSFLLGNGYRYDLEGEKKALPSTVRGSEIRFSPGGRYLYANGAGLVRYNRATGDTVSMAPSGKRYGRAAVSPDGQWMAYVTLNDFMYRGESCNRLRLRNLHTGEERVLTDSLGQWRISWERFVFTPGSEAVIIGYGGKLHRVDINTGKDTVIPFSVRAHMELGPLVYHTNTLPRDSLDIRYIRNADISPDKEEAVFSALSEVYRISLPGGKPRLLAPGVAGCFQPVYSPDGRKMAFISAEDGEEGHVWSMPSKGGKPQQLTAYKGKYRNPAWSVDGNTLAFTEGSTGRNGYGRSLGKLWVLSGESDMAEIIADSIPLPNSLSFTRSGEIAYLGTGTGASRPFYLQEPDSNKKKVLTELPYYATEAVLSPCGRYIAYTWHEDIYLARLSPRGTPRASAGTTATPGEMPGIRLTTFRGGRQPRWKQDGEIITWLSGNTILGIPRRKALSVCENNHPGKIKDSIQPDTLAVFRYKRPLYRSGDVLVLSGADVIPMNGKELIKNAVIVIENGRIAEVGIPGEVDIPQNAKIIDVQGKTILPGFIDMHAHDSPPSDLLSGDWREFKKELALGVTTVRNPSTGVETYGLAELSEIGGITAPRIFGAVGIVNNKFRINTLEDARRLARTYKSMGAVFLKVHDSWPRKQRQLLVMAAKEEELNITAHADTDNYLGIFNLSVILDGFTGWEHILPVGKLYDDVKQLLAISGTWYTPTLLAMTGRLGAFRESYGLDNSRVMQPGISRNKGKQREETELIPEHSRLMYYAENAAQMSLSGARVTAGSHGDVPGMELHWELQALLAGGMTGHEALQTITLLAAEGLGMQNDLGSIEPGKIADILVLDKNPLEDIRKTLSVRYVIKNGIVYDSKTLHVIWP</sequence>
<dbReference type="RefSeq" id="WP_123218366.1">
    <property type="nucleotide sequence ID" value="NZ_RJTM01000189.1"/>
</dbReference>
<dbReference type="EMBL" id="RJTM01000189">
    <property type="protein sequence ID" value="RNL68636.1"/>
    <property type="molecule type" value="Genomic_DNA"/>
</dbReference>
<dbReference type="Gene3D" id="2.120.10.30">
    <property type="entry name" value="TolB, C-terminal domain"/>
    <property type="match status" value="3"/>
</dbReference>
<gene>
    <name evidence="2" type="ORF">ED312_22980</name>
</gene>
<protein>
    <recommendedName>
        <fullName evidence="1">Amidohydrolase-related domain-containing protein</fullName>
    </recommendedName>
</protein>
<dbReference type="SUPFAM" id="SSF82171">
    <property type="entry name" value="DPP6 N-terminal domain-like"/>
    <property type="match status" value="1"/>
</dbReference>
<dbReference type="PANTHER" id="PTHR43135:SF3">
    <property type="entry name" value="ALPHA-D-RIBOSE 1-METHYLPHOSPHONATE 5-TRIPHOSPHATE DIPHOSPHATASE"/>
    <property type="match status" value="1"/>
</dbReference>
<organism evidence="2 3">
    <name type="scientific">Sinomicrobium pectinilyticum</name>
    <dbReference type="NCBI Taxonomy" id="1084421"/>
    <lineage>
        <taxon>Bacteria</taxon>
        <taxon>Pseudomonadati</taxon>
        <taxon>Bacteroidota</taxon>
        <taxon>Flavobacteriia</taxon>
        <taxon>Flavobacteriales</taxon>
        <taxon>Flavobacteriaceae</taxon>
        <taxon>Sinomicrobium</taxon>
    </lineage>
</organism>
<dbReference type="GO" id="GO:0016810">
    <property type="term" value="F:hydrolase activity, acting on carbon-nitrogen (but not peptide) bonds"/>
    <property type="evidence" value="ECO:0007669"/>
    <property type="project" value="InterPro"/>
</dbReference>
<dbReference type="InterPro" id="IPR011659">
    <property type="entry name" value="WD40"/>
</dbReference>
<name>A0A3N0CZK8_SINP1</name>
<dbReference type="Gene3D" id="2.30.40.10">
    <property type="entry name" value="Urease, subunit C, domain 1"/>
    <property type="match status" value="1"/>
</dbReference>
<dbReference type="InterPro" id="IPR011059">
    <property type="entry name" value="Metal-dep_hydrolase_composite"/>
</dbReference>
<evidence type="ECO:0000313" key="2">
    <source>
        <dbReference type="EMBL" id="RNL68636.1"/>
    </source>
</evidence>
<evidence type="ECO:0000259" key="1">
    <source>
        <dbReference type="Pfam" id="PF01979"/>
    </source>
</evidence>
<dbReference type="InterPro" id="IPR032466">
    <property type="entry name" value="Metal_Hydrolase"/>
</dbReference>
<dbReference type="SUPFAM" id="SSF51556">
    <property type="entry name" value="Metallo-dependent hydrolases"/>
    <property type="match status" value="1"/>
</dbReference>
<dbReference type="Pfam" id="PF07676">
    <property type="entry name" value="PD40"/>
    <property type="match status" value="3"/>
</dbReference>
<proteinExistence type="predicted"/>